<dbReference type="EMBL" id="JAIWYP010000014">
    <property type="protein sequence ID" value="KAH3706461.1"/>
    <property type="molecule type" value="Genomic_DNA"/>
</dbReference>
<comment type="caution">
    <text evidence="1">The sequence shown here is derived from an EMBL/GenBank/DDBJ whole genome shotgun (WGS) entry which is preliminary data.</text>
</comment>
<organism evidence="1 2">
    <name type="scientific">Dreissena polymorpha</name>
    <name type="common">Zebra mussel</name>
    <name type="synonym">Mytilus polymorpha</name>
    <dbReference type="NCBI Taxonomy" id="45954"/>
    <lineage>
        <taxon>Eukaryota</taxon>
        <taxon>Metazoa</taxon>
        <taxon>Spiralia</taxon>
        <taxon>Lophotrochozoa</taxon>
        <taxon>Mollusca</taxon>
        <taxon>Bivalvia</taxon>
        <taxon>Autobranchia</taxon>
        <taxon>Heteroconchia</taxon>
        <taxon>Euheterodonta</taxon>
        <taxon>Imparidentia</taxon>
        <taxon>Neoheterodontei</taxon>
        <taxon>Myida</taxon>
        <taxon>Dreissenoidea</taxon>
        <taxon>Dreissenidae</taxon>
        <taxon>Dreissena</taxon>
    </lineage>
</organism>
<accession>A0A9D3YWM8</accession>
<name>A0A9D3YWM8_DREPO</name>
<gene>
    <name evidence="1" type="ORF">DPMN_065847</name>
</gene>
<sequence>MMLEISGLPDDTGDAKENVEQKLLDKARKLNLQLNSCDIDRIHRLGPKSSGKNRRVIVKFTNSKARQRVFNTRKFFGKGLFVQDSLTPFRSQLSFEARALKRDHKLLSTWVAGGNIYGLMVLNGHERKVQIKDLDAIDAIRNGV</sequence>
<protein>
    <submittedName>
        <fullName evidence="1">Uncharacterized protein</fullName>
    </submittedName>
</protein>
<keyword evidence="2" id="KW-1185">Reference proteome</keyword>
<evidence type="ECO:0000313" key="1">
    <source>
        <dbReference type="EMBL" id="KAH3706461.1"/>
    </source>
</evidence>
<reference evidence="1" key="1">
    <citation type="journal article" date="2019" name="bioRxiv">
        <title>The Genome of the Zebra Mussel, Dreissena polymorpha: A Resource for Invasive Species Research.</title>
        <authorList>
            <person name="McCartney M.A."/>
            <person name="Auch B."/>
            <person name="Kono T."/>
            <person name="Mallez S."/>
            <person name="Zhang Y."/>
            <person name="Obille A."/>
            <person name="Becker A."/>
            <person name="Abrahante J.E."/>
            <person name="Garbe J."/>
            <person name="Badalamenti J.P."/>
            <person name="Herman A."/>
            <person name="Mangelson H."/>
            <person name="Liachko I."/>
            <person name="Sullivan S."/>
            <person name="Sone E.D."/>
            <person name="Koren S."/>
            <person name="Silverstein K.A.T."/>
            <person name="Beckman K.B."/>
            <person name="Gohl D.M."/>
        </authorList>
    </citation>
    <scope>NUCLEOTIDE SEQUENCE</scope>
    <source>
        <strain evidence="1">Duluth1</strain>
        <tissue evidence="1">Whole animal</tissue>
    </source>
</reference>
<proteinExistence type="predicted"/>
<evidence type="ECO:0000313" key="2">
    <source>
        <dbReference type="Proteomes" id="UP000828390"/>
    </source>
</evidence>
<dbReference type="Proteomes" id="UP000828390">
    <property type="component" value="Unassembled WGS sequence"/>
</dbReference>
<reference evidence="1" key="2">
    <citation type="submission" date="2020-11" db="EMBL/GenBank/DDBJ databases">
        <authorList>
            <person name="McCartney M.A."/>
            <person name="Auch B."/>
            <person name="Kono T."/>
            <person name="Mallez S."/>
            <person name="Becker A."/>
            <person name="Gohl D.M."/>
            <person name="Silverstein K.A.T."/>
            <person name="Koren S."/>
            <person name="Bechman K.B."/>
            <person name="Herman A."/>
            <person name="Abrahante J.E."/>
            <person name="Garbe J."/>
        </authorList>
    </citation>
    <scope>NUCLEOTIDE SEQUENCE</scope>
    <source>
        <strain evidence="1">Duluth1</strain>
        <tissue evidence="1">Whole animal</tissue>
    </source>
</reference>
<dbReference type="AlphaFoldDB" id="A0A9D3YWM8"/>
<dbReference type="Gene3D" id="3.30.70.1820">
    <property type="entry name" value="L1 transposable element, RRM domain"/>
    <property type="match status" value="1"/>
</dbReference>